<evidence type="ECO:0000313" key="3">
    <source>
        <dbReference type="Proteomes" id="UP000606194"/>
    </source>
</evidence>
<reference evidence="2" key="1">
    <citation type="journal article" date="2014" name="Int. J. Syst. Evol. Microbiol.">
        <title>Complete genome sequence of Corynebacterium casei LMG S-19264T (=DSM 44701T), isolated from a smear-ripened cheese.</title>
        <authorList>
            <consortium name="US DOE Joint Genome Institute (JGI-PGF)"/>
            <person name="Walter F."/>
            <person name="Albersmeier A."/>
            <person name="Kalinowski J."/>
            <person name="Ruckert C."/>
        </authorList>
    </citation>
    <scope>NUCLEOTIDE SEQUENCE</scope>
    <source>
        <strain evidence="2">JCM 4386</strain>
    </source>
</reference>
<keyword evidence="3" id="KW-1185">Reference proteome</keyword>
<proteinExistence type="predicted"/>
<evidence type="ECO:0000313" key="2">
    <source>
        <dbReference type="EMBL" id="GGS07810.1"/>
    </source>
</evidence>
<protein>
    <submittedName>
        <fullName evidence="2">Uncharacterized protein</fullName>
    </submittedName>
</protein>
<feature type="region of interest" description="Disordered" evidence="1">
    <location>
        <begin position="35"/>
        <end position="113"/>
    </location>
</feature>
<reference evidence="2" key="2">
    <citation type="submission" date="2020-09" db="EMBL/GenBank/DDBJ databases">
        <authorList>
            <person name="Sun Q."/>
            <person name="Ohkuma M."/>
        </authorList>
    </citation>
    <scope>NUCLEOTIDE SEQUENCE</scope>
    <source>
        <strain evidence="2">JCM 4386</strain>
    </source>
</reference>
<dbReference type="AlphaFoldDB" id="A0A918L5B3"/>
<evidence type="ECO:0000256" key="1">
    <source>
        <dbReference type="SAM" id="MobiDB-lite"/>
    </source>
</evidence>
<name>A0A918L5B3_9ACTN</name>
<sequence>MVNVTTAAPVPVPTGRSAACRAVTLRLFAAQVGTMPPVEPPAVDAEAVTGAEARADGDEVPGAEEEDEEDGAEDAVPPPASEPGEAELPAEEPPAAGPVTGAEVPSGEGASVG</sequence>
<comment type="caution">
    <text evidence="2">The sequence shown here is derived from an EMBL/GenBank/DDBJ whole genome shotgun (WGS) entry which is preliminary data.</text>
</comment>
<dbReference type="EMBL" id="BMTL01000024">
    <property type="protein sequence ID" value="GGS07810.1"/>
    <property type="molecule type" value="Genomic_DNA"/>
</dbReference>
<dbReference type="Proteomes" id="UP000606194">
    <property type="component" value="Unassembled WGS sequence"/>
</dbReference>
<gene>
    <name evidence="2" type="ORF">GCM10010269_53530</name>
</gene>
<accession>A0A918L5B3</accession>
<feature type="compositionally biased region" description="Acidic residues" evidence="1">
    <location>
        <begin position="58"/>
        <end position="73"/>
    </location>
</feature>
<organism evidence="2 3">
    <name type="scientific">Streptomyces humidus</name>
    <dbReference type="NCBI Taxonomy" id="52259"/>
    <lineage>
        <taxon>Bacteria</taxon>
        <taxon>Bacillati</taxon>
        <taxon>Actinomycetota</taxon>
        <taxon>Actinomycetes</taxon>
        <taxon>Kitasatosporales</taxon>
        <taxon>Streptomycetaceae</taxon>
        <taxon>Streptomyces</taxon>
    </lineage>
</organism>